<accession>A0A2U1L5Q0</accession>
<evidence type="ECO:0000313" key="3">
    <source>
        <dbReference type="Proteomes" id="UP000245207"/>
    </source>
</evidence>
<reference evidence="2 3" key="1">
    <citation type="journal article" date="2018" name="Mol. Plant">
        <title>The genome of Artemisia annua provides insight into the evolution of Asteraceae family and artemisinin biosynthesis.</title>
        <authorList>
            <person name="Shen Q."/>
            <person name="Zhang L."/>
            <person name="Liao Z."/>
            <person name="Wang S."/>
            <person name="Yan T."/>
            <person name="Shi P."/>
            <person name="Liu M."/>
            <person name="Fu X."/>
            <person name="Pan Q."/>
            <person name="Wang Y."/>
            <person name="Lv Z."/>
            <person name="Lu X."/>
            <person name="Zhang F."/>
            <person name="Jiang W."/>
            <person name="Ma Y."/>
            <person name="Chen M."/>
            <person name="Hao X."/>
            <person name="Li L."/>
            <person name="Tang Y."/>
            <person name="Lv G."/>
            <person name="Zhou Y."/>
            <person name="Sun X."/>
            <person name="Brodelius P.E."/>
            <person name="Rose J.K.C."/>
            <person name="Tang K."/>
        </authorList>
    </citation>
    <scope>NUCLEOTIDE SEQUENCE [LARGE SCALE GENOMIC DNA]</scope>
    <source>
        <strain evidence="3">cv. Huhao1</strain>
        <tissue evidence="2">Leaf</tissue>
    </source>
</reference>
<evidence type="ECO:0000313" key="2">
    <source>
        <dbReference type="EMBL" id="PWA44332.1"/>
    </source>
</evidence>
<keyword evidence="1" id="KW-0812">Transmembrane</keyword>
<organism evidence="2 3">
    <name type="scientific">Artemisia annua</name>
    <name type="common">Sweet wormwood</name>
    <dbReference type="NCBI Taxonomy" id="35608"/>
    <lineage>
        <taxon>Eukaryota</taxon>
        <taxon>Viridiplantae</taxon>
        <taxon>Streptophyta</taxon>
        <taxon>Embryophyta</taxon>
        <taxon>Tracheophyta</taxon>
        <taxon>Spermatophyta</taxon>
        <taxon>Magnoliopsida</taxon>
        <taxon>eudicotyledons</taxon>
        <taxon>Gunneridae</taxon>
        <taxon>Pentapetalae</taxon>
        <taxon>asterids</taxon>
        <taxon>campanulids</taxon>
        <taxon>Asterales</taxon>
        <taxon>Asteraceae</taxon>
        <taxon>Asteroideae</taxon>
        <taxon>Anthemideae</taxon>
        <taxon>Artemisiinae</taxon>
        <taxon>Artemisia</taxon>
    </lineage>
</organism>
<dbReference type="PANTHER" id="PTHR45778">
    <property type="entry name" value="PURPLE ACID PHOSPHATASE-RELATED"/>
    <property type="match status" value="1"/>
</dbReference>
<dbReference type="EMBL" id="PKPP01011333">
    <property type="protein sequence ID" value="PWA44332.1"/>
    <property type="molecule type" value="Genomic_DNA"/>
</dbReference>
<keyword evidence="1" id="KW-0472">Membrane</keyword>
<dbReference type="STRING" id="35608.A0A2U1L5Q0"/>
<proteinExistence type="predicted"/>
<protein>
    <submittedName>
        <fullName evidence="2">Putative inactive purple acid phosphatase 9</fullName>
    </submittedName>
</protein>
<dbReference type="Proteomes" id="UP000245207">
    <property type="component" value="Unassembled WGS sequence"/>
</dbReference>
<gene>
    <name evidence="2" type="ORF">CTI12_AA527520</name>
</gene>
<keyword evidence="1" id="KW-1133">Transmembrane helix</keyword>
<evidence type="ECO:0000256" key="1">
    <source>
        <dbReference type="SAM" id="Phobius"/>
    </source>
</evidence>
<name>A0A2U1L5Q0_ARTAN</name>
<dbReference type="PANTHER" id="PTHR45778:SF7">
    <property type="entry name" value="PURPLE ACID PHOSPHATASE"/>
    <property type="match status" value="1"/>
</dbReference>
<dbReference type="OrthoDB" id="1748997at2759"/>
<comment type="caution">
    <text evidence="2">The sequence shown here is derived from an EMBL/GenBank/DDBJ whole genome shotgun (WGS) entry which is preliminary data.</text>
</comment>
<dbReference type="AlphaFoldDB" id="A0A2U1L5Q0"/>
<keyword evidence="3" id="KW-1185">Reference proteome</keyword>
<sequence>MGRKFDIKRKQGILKLMETDETDYIFEMGETELAMVNYEVGLVQKGLIFSPRRILGRFRLPVAAVGGAAVVLAVAVGRECASTVKREDMCHAPANSSLGWRDPGFIHDGVMVDLEPGKRYFYENLKGVVYNRKY</sequence>
<feature type="transmembrane region" description="Helical" evidence="1">
    <location>
        <begin position="58"/>
        <end position="77"/>
    </location>
</feature>